<feature type="domain" description="Protein kinase" evidence="2">
    <location>
        <begin position="647"/>
        <end position="945"/>
    </location>
</feature>
<feature type="region of interest" description="Disordered" evidence="1">
    <location>
        <begin position="402"/>
        <end position="430"/>
    </location>
</feature>
<dbReference type="Pfam" id="PF00069">
    <property type="entry name" value="Pkinase"/>
    <property type="match status" value="1"/>
</dbReference>
<dbReference type="SMART" id="SM00220">
    <property type="entry name" value="S_TKc"/>
    <property type="match status" value="1"/>
</dbReference>
<feature type="compositionally biased region" description="Low complexity" evidence="1">
    <location>
        <begin position="414"/>
        <end position="424"/>
    </location>
</feature>
<sequence>MPEPVAKEGAEPLPVASLRDHPPPSIRSDDISEAAAACRSLFEEYLQAPRLFRKQVAEFQGRFSTWAAFLGVFVPAKACLDTRLASTPEMKELVISMLTVLRRNLEHGIKRHRVTAQNESDSETSAASDGAIVGIAGAMDRLNRLAHIIRRSSKPSKVERVLDFARKRQPGDFGNKILDLIKSKFHSMAESLQVQLASSIVYRRNRLLYQNRCEGKLQTDMGHETVSVTVHTGDHSDTNDACSDVSLINTEYPNAPTVPPGHADAQCPICRTPQPRRVMEDEKKWRLHVDQDLQPYVCISEECGNLPPAFATRAAWLNHMQHKKPGSDWAQYIHRPHRWLCALRHDGRLAFDSENLLLEHLRRDHCQDIPGPRRPVIASKSKVPVPLEATTCPLCHEQVSVTSRSPSLEDQLRPTRSQTPSSPSGESILTTSGKDALSINMWEHIAEHLECLALWSLPRLDKDSGASAEIRSLGKIVEQALPDMSLPVESPMGLEDRVSAASMSSQFPHPNTKFIPADMVDNLVTKDVILEKIPGVFDSEDGVQLASYILAHARRIFTITAVHCGLNSQELKTAITHFKEQGFGDGDLPIPDPSRRDQQKAAVPLSLPQSKWTIFYQSQWRYSAPVFLNEVFNYQFEPNHIIMPFTWVSARAGGLGSAFEVRIHQAHQEYFKVDNNAHIKLVLNQFNPTDLQDSQLLQAWSTESTVAKRIRHLNHPHITNALAAMEIGSKRYLMFPCADGGSLRDYWSTFRRPRLSRDFVADVIDQLRGLADALDALHRSGYRHGDLKPESILRSEAGASLGRLKLADLERVRRSASSNTVLYASPEVNMPSRAQPQLTDLWSMGCIIVDFIVWLLYGWDELSRFHSGLNGFFQVSGNSSNSQVNVHSDIVDWMDHISKDQECSGQTALGDLLRLVKEKLLVVNITAEDSDGDLGTRRATAHELRDDLASILSNENAGSGYFYTGRSREGLVGYHASPDTTDVPIWKGEEDTVDMLARIDIRRQQDIETTERSRGSYKDGTTKRPDGNESPKKRLDCPFHKLDPERYQKCEARNLETWARCLQHLRRCHLRTGLCCRNCRTEFEEEAAWAEHIRGGCQPATPIDAGFLLETDYNRLKRLPGDTDEKRWFSGWDRLFPGEPLPSSPYVESLVEIRRRHACNVIPEILQPHMERPQDVYWLTRKLVDAIFNLPGGSQRSPTPAPALASIPASTSELPQGPLGMGATPITSQAMNAPTMLDPWVSMIPASGYSPPDDFNLAAGQAIDAQAVAQYSSNASLELNRQSALDQIPQASTSSLPEYFSIIDWASEDKDKDDS</sequence>
<dbReference type="GO" id="GO:0004672">
    <property type="term" value="F:protein kinase activity"/>
    <property type="evidence" value="ECO:0007669"/>
    <property type="project" value="InterPro"/>
</dbReference>
<organism evidence="3 4">
    <name type="scientific">Fusarium duplospermum</name>
    <dbReference type="NCBI Taxonomy" id="1325734"/>
    <lineage>
        <taxon>Eukaryota</taxon>
        <taxon>Fungi</taxon>
        <taxon>Dikarya</taxon>
        <taxon>Ascomycota</taxon>
        <taxon>Pezizomycotina</taxon>
        <taxon>Sordariomycetes</taxon>
        <taxon>Hypocreomycetidae</taxon>
        <taxon>Hypocreales</taxon>
        <taxon>Nectriaceae</taxon>
        <taxon>Fusarium</taxon>
        <taxon>Fusarium solani species complex</taxon>
    </lineage>
</organism>
<evidence type="ECO:0000259" key="2">
    <source>
        <dbReference type="PROSITE" id="PS50011"/>
    </source>
</evidence>
<proteinExistence type="predicted"/>
<gene>
    <name evidence="3" type="ORF">CEP54_012970</name>
</gene>
<dbReference type="STRING" id="1325734.A0A428P5N0"/>
<dbReference type="OrthoDB" id="195446at2759"/>
<feature type="compositionally biased region" description="Basic and acidic residues" evidence="1">
    <location>
        <begin position="1"/>
        <end position="10"/>
    </location>
</feature>
<feature type="compositionally biased region" description="Basic and acidic residues" evidence="1">
    <location>
        <begin position="18"/>
        <end position="28"/>
    </location>
</feature>
<dbReference type="PANTHER" id="PTHR35391:SF7">
    <property type="entry name" value="C2H2-TYPE DOMAIN-CONTAINING PROTEIN"/>
    <property type="match status" value="1"/>
</dbReference>
<dbReference type="SUPFAM" id="SSF56112">
    <property type="entry name" value="Protein kinase-like (PK-like)"/>
    <property type="match status" value="1"/>
</dbReference>
<protein>
    <recommendedName>
        <fullName evidence="2">Protein kinase domain-containing protein</fullName>
    </recommendedName>
</protein>
<dbReference type="EMBL" id="NKCI01000198">
    <property type="protein sequence ID" value="RSL48343.1"/>
    <property type="molecule type" value="Genomic_DNA"/>
</dbReference>
<dbReference type="Proteomes" id="UP000288168">
    <property type="component" value="Unassembled WGS sequence"/>
</dbReference>
<dbReference type="InterPro" id="IPR000719">
    <property type="entry name" value="Prot_kinase_dom"/>
</dbReference>
<dbReference type="PROSITE" id="PS50011">
    <property type="entry name" value="PROTEIN_KINASE_DOM"/>
    <property type="match status" value="1"/>
</dbReference>
<dbReference type="GO" id="GO:0005524">
    <property type="term" value="F:ATP binding"/>
    <property type="evidence" value="ECO:0007669"/>
    <property type="project" value="InterPro"/>
</dbReference>
<keyword evidence="4" id="KW-1185">Reference proteome</keyword>
<feature type="region of interest" description="Disordered" evidence="1">
    <location>
        <begin position="1007"/>
        <end position="1035"/>
    </location>
</feature>
<evidence type="ECO:0000313" key="4">
    <source>
        <dbReference type="Proteomes" id="UP000288168"/>
    </source>
</evidence>
<name>A0A428P5N0_9HYPO</name>
<dbReference type="CDD" id="cd00180">
    <property type="entry name" value="PKc"/>
    <property type="match status" value="1"/>
</dbReference>
<evidence type="ECO:0000313" key="3">
    <source>
        <dbReference type="EMBL" id="RSL48343.1"/>
    </source>
</evidence>
<dbReference type="PANTHER" id="PTHR35391">
    <property type="entry name" value="C2H2-TYPE DOMAIN-CONTAINING PROTEIN-RELATED"/>
    <property type="match status" value="1"/>
</dbReference>
<feature type="region of interest" description="Disordered" evidence="1">
    <location>
        <begin position="1"/>
        <end position="28"/>
    </location>
</feature>
<evidence type="ECO:0000256" key="1">
    <source>
        <dbReference type="SAM" id="MobiDB-lite"/>
    </source>
</evidence>
<dbReference type="Gene3D" id="1.10.510.10">
    <property type="entry name" value="Transferase(Phosphotransferase) domain 1"/>
    <property type="match status" value="1"/>
</dbReference>
<dbReference type="InterPro" id="IPR011009">
    <property type="entry name" value="Kinase-like_dom_sf"/>
</dbReference>
<reference evidence="3 4" key="1">
    <citation type="submission" date="2017-06" db="EMBL/GenBank/DDBJ databases">
        <title>Comparative genomic analysis of Ambrosia Fusariam Clade fungi.</title>
        <authorList>
            <person name="Stajich J.E."/>
            <person name="Carrillo J."/>
            <person name="Kijimoto T."/>
            <person name="Eskalen A."/>
            <person name="O'Donnell K."/>
            <person name="Kasson M."/>
        </authorList>
    </citation>
    <scope>NUCLEOTIDE SEQUENCE [LARGE SCALE GENOMIC DNA]</scope>
    <source>
        <strain evidence="3 4">NRRL62584</strain>
    </source>
</reference>
<accession>A0A428P5N0</accession>
<comment type="caution">
    <text evidence="3">The sequence shown here is derived from an EMBL/GenBank/DDBJ whole genome shotgun (WGS) entry which is preliminary data.</text>
</comment>